<evidence type="ECO:0000256" key="2">
    <source>
        <dbReference type="PROSITE-ProRule" id="PRU00708"/>
    </source>
</evidence>
<dbReference type="GO" id="GO:0009658">
    <property type="term" value="P:chloroplast organization"/>
    <property type="evidence" value="ECO:0007669"/>
    <property type="project" value="InterPro"/>
</dbReference>
<sequence length="770" mass="88318">MASVSLQLGFMFQKLAFGASLNVKKEKQASISVQRKHSNTSSNSFSAIRIDGSVLQKEDTEFKSSFDEYLEALESIRADREKKKSQKGSGGHKKKLSKGKSQYRMPEERTKFRRSKGLSSEEDDEPTKGSHTVVDEERLRPIVQSRANIRSQEEENDVRLKNDLSKKRVVDCTPFSSSEPVWEKNKLASKMSAWTELEAKSLLIQPFELLDDIQDGPRVTQKEMEERIQKLSKCLNDADMDMPQWMFSKTMRSAKIRFSDHSIMRVIQILGKLGNWRRVLQVVEWLQMQERFKSHKIRHVYTAALDVLGKARRPVEALNLFCAMQRYKASYPDIVAYHSVAVTLGQAGHMRELFDVIDGMRSMPTNFNSEAFENWDPHLEPDIVVYNAVLNACVKRKEWEGAFWVLQKLAQAGQQPTSTTYGLIMEVMLACGKYEMVHEFFRRVQESSAPNALTYRVLVNTLWREGKPDEAIEAVRTMESRGLVGSASLYYDLARCLCSVGRCEEALMQVDRICRVASKPLVVTYTGLIQACLSSGNVPDGASIFNRMQKYCSPNLVTYNIMLKGYLDHGMFDEGKVLFQKMTQHGYTDDNVEGRIKPDVHTFSVMLEACIREQRWDDFEYTYEQMLQHGYPFDTKRHLWMIIRASSTGKVGVVETTWRHLMKANRIPPPALIKERFRLKMEKDDLEAAVSSIACHPSSNQQSFSKETWLTLLENNAHCFKKESVEQLIREINISLSKIESPNLIYQNLLESCLEFVSLDKTLLRGDNGH</sequence>
<accession>A0A7C8Z8Z3</accession>
<protein>
    <recommendedName>
        <fullName evidence="5">Pentacotripeptide-repeat region of PRORP domain-containing protein</fullName>
    </recommendedName>
</protein>
<dbReference type="InterPro" id="IPR044645">
    <property type="entry name" value="DG1/EMB2279-like"/>
</dbReference>
<dbReference type="PANTHER" id="PTHR46935:SF1">
    <property type="entry name" value="OS01G0674700 PROTEIN"/>
    <property type="match status" value="1"/>
</dbReference>
<dbReference type="SUPFAM" id="SSF48452">
    <property type="entry name" value="TPR-like"/>
    <property type="match status" value="1"/>
</dbReference>
<reference evidence="4" key="1">
    <citation type="journal article" date="2013" name="J. Plant Res.">
        <title>Effect of fungi and light on seed germination of three Opuntia species from semiarid lands of central Mexico.</title>
        <authorList>
            <person name="Delgado-Sanchez P."/>
            <person name="Jimenez-Bremont J.F."/>
            <person name="Guerrero-Gonzalez Mde L."/>
            <person name="Flores J."/>
        </authorList>
    </citation>
    <scope>NUCLEOTIDE SEQUENCE</scope>
    <source>
        <tissue evidence="4">Cladode</tissue>
    </source>
</reference>
<feature type="region of interest" description="Disordered" evidence="3">
    <location>
        <begin position="79"/>
        <end position="140"/>
    </location>
</feature>
<dbReference type="PANTHER" id="PTHR46935">
    <property type="entry name" value="OS01G0674700 PROTEIN"/>
    <property type="match status" value="1"/>
</dbReference>
<evidence type="ECO:0000313" key="4">
    <source>
        <dbReference type="EMBL" id="MBA4637079.1"/>
    </source>
</evidence>
<feature type="repeat" description="PPR" evidence="2">
    <location>
        <begin position="382"/>
        <end position="416"/>
    </location>
</feature>
<evidence type="ECO:0000256" key="3">
    <source>
        <dbReference type="SAM" id="MobiDB-lite"/>
    </source>
</evidence>
<feature type="repeat" description="PPR" evidence="2">
    <location>
        <begin position="599"/>
        <end position="633"/>
    </location>
</feature>
<name>A0A7C8Z8Z3_OPUST</name>
<evidence type="ECO:0000256" key="1">
    <source>
        <dbReference type="ARBA" id="ARBA00022737"/>
    </source>
</evidence>
<feature type="compositionally biased region" description="Basic residues" evidence="3">
    <location>
        <begin position="83"/>
        <end position="98"/>
    </location>
</feature>
<dbReference type="Gene3D" id="1.25.40.10">
    <property type="entry name" value="Tetratricopeptide repeat domain"/>
    <property type="match status" value="4"/>
</dbReference>
<dbReference type="InterPro" id="IPR002885">
    <property type="entry name" value="PPR_rpt"/>
</dbReference>
<keyword evidence="1" id="KW-0677">Repeat</keyword>
<dbReference type="PROSITE" id="PS51375">
    <property type="entry name" value="PPR"/>
    <property type="match status" value="4"/>
</dbReference>
<evidence type="ECO:0008006" key="5">
    <source>
        <dbReference type="Google" id="ProtNLM"/>
    </source>
</evidence>
<dbReference type="EMBL" id="GISG01102833">
    <property type="protein sequence ID" value="MBA4637079.1"/>
    <property type="molecule type" value="Transcribed_RNA"/>
</dbReference>
<dbReference type="InterPro" id="IPR011990">
    <property type="entry name" value="TPR-like_helical_dom_sf"/>
</dbReference>
<dbReference type="FunFam" id="1.25.40.10:FF:000363">
    <property type="entry name" value="Pentatricopeptide repeat-containing protein"/>
    <property type="match status" value="1"/>
</dbReference>
<dbReference type="GO" id="GO:0009507">
    <property type="term" value="C:chloroplast"/>
    <property type="evidence" value="ECO:0007669"/>
    <property type="project" value="TreeGrafter"/>
</dbReference>
<feature type="repeat" description="PPR" evidence="2">
    <location>
        <begin position="451"/>
        <end position="485"/>
    </location>
</feature>
<reference evidence="4" key="2">
    <citation type="submission" date="2020-07" db="EMBL/GenBank/DDBJ databases">
        <authorList>
            <person name="Vera ALvarez R."/>
            <person name="Arias-Moreno D.M."/>
            <person name="Jimenez-Jacinto V."/>
            <person name="Jimenez-Bremont J.F."/>
            <person name="Swaminathan K."/>
            <person name="Moose S.P."/>
            <person name="Guerrero-Gonzalez M.L."/>
            <person name="Marino-Ramirez L."/>
            <person name="Landsman D."/>
            <person name="Rodriguez-Kessler M."/>
            <person name="Delgado-Sanchez P."/>
        </authorList>
    </citation>
    <scope>NUCLEOTIDE SEQUENCE</scope>
    <source>
        <tissue evidence="4">Cladode</tissue>
    </source>
</reference>
<dbReference type="AlphaFoldDB" id="A0A7C8Z8Z3"/>
<organism evidence="4">
    <name type="scientific">Opuntia streptacantha</name>
    <name type="common">Prickly pear cactus</name>
    <name type="synonym">Opuntia cardona</name>
    <dbReference type="NCBI Taxonomy" id="393608"/>
    <lineage>
        <taxon>Eukaryota</taxon>
        <taxon>Viridiplantae</taxon>
        <taxon>Streptophyta</taxon>
        <taxon>Embryophyta</taxon>
        <taxon>Tracheophyta</taxon>
        <taxon>Spermatophyta</taxon>
        <taxon>Magnoliopsida</taxon>
        <taxon>eudicotyledons</taxon>
        <taxon>Gunneridae</taxon>
        <taxon>Pentapetalae</taxon>
        <taxon>Caryophyllales</taxon>
        <taxon>Cactineae</taxon>
        <taxon>Cactaceae</taxon>
        <taxon>Opuntioideae</taxon>
        <taxon>Opuntia</taxon>
    </lineage>
</organism>
<feature type="repeat" description="PPR" evidence="2">
    <location>
        <begin position="555"/>
        <end position="589"/>
    </location>
</feature>
<dbReference type="Pfam" id="PF01535">
    <property type="entry name" value="PPR"/>
    <property type="match status" value="3"/>
</dbReference>
<proteinExistence type="predicted"/>
<dbReference type="NCBIfam" id="TIGR00756">
    <property type="entry name" value="PPR"/>
    <property type="match status" value="4"/>
</dbReference>
<dbReference type="Pfam" id="PF13041">
    <property type="entry name" value="PPR_2"/>
    <property type="match status" value="2"/>
</dbReference>